<dbReference type="AlphaFoldDB" id="C0FX14"/>
<evidence type="ECO:0000259" key="2">
    <source>
        <dbReference type="Pfam" id="PF01979"/>
    </source>
</evidence>
<protein>
    <recommendedName>
        <fullName evidence="2">Amidohydrolase-related domain-containing protein</fullName>
    </recommendedName>
</protein>
<evidence type="ECO:0000313" key="3">
    <source>
        <dbReference type="EMBL" id="EEG92861.1"/>
    </source>
</evidence>
<dbReference type="PANTHER" id="PTHR43794">
    <property type="entry name" value="AMINOHYDROLASE SSNA-RELATED"/>
    <property type="match status" value="1"/>
</dbReference>
<organism evidence="3 4">
    <name type="scientific">Roseburia inulinivorans DSM 16841</name>
    <dbReference type="NCBI Taxonomy" id="622312"/>
    <lineage>
        <taxon>Bacteria</taxon>
        <taxon>Bacillati</taxon>
        <taxon>Bacillota</taxon>
        <taxon>Clostridia</taxon>
        <taxon>Lachnospirales</taxon>
        <taxon>Lachnospiraceae</taxon>
        <taxon>Roseburia</taxon>
    </lineage>
</organism>
<dbReference type="InterPro" id="IPR050287">
    <property type="entry name" value="MTA/SAH_deaminase"/>
</dbReference>
<dbReference type="GO" id="GO:0016810">
    <property type="term" value="F:hydrolase activity, acting on carbon-nitrogen (but not peptide) bonds"/>
    <property type="evidence" value="ECO:0007669"/>
    <property type="project" value="InterPro"/>
</dbReference>
<dbReference type="eggNOG" id="COG0402">
    <property type="taxonomic scope" value="Bacteria"/>
</dbReference>
<feature type="domain" description="Amidohydrolase-related" evidence="2">
    <location>
        <begin position="3"/>
        <end position="137"/>
    </location>
</feature>
<name>C0FX14_9FIRM</name>
<sequence>MSVVTNPGSNTKLASGICPVKRLLDEGINLAIGTDGPASNNCLDMFREMFLVTGLAKLRERDASCMPAEEVLYMATAGGAYAMGLPDCDCLAAGKKADLVMIDLQQPNMQPENNLVKNLVYSGSKQNVKLTMVNGKVLYEDGTFLIGTDPAEIYTKANEIIGRMKECR</sequence>
<evidence type="ECO:0000313" key="4">
    <source>
        <dbReference type="Proteomes" id="UP000003561"/>
    </source>
</evidence>
<dbReference type="SUPFAM" id="SSF51338">
    <property type="entry name" value="Composite domain of metallo-dependent hydrolases"/>
    <property type="match status" value="1"/>
</dbReference>
<dbReference type="InterPro" id="IPR032466">
    <property type="entry name" value="Metal_Hydrolase"/>
</dbReference>
<reference evidence="3 4" key="2">
    <citation type="submission" date="2009-03" db="EMBL/GenBank/DDBJ databases">
        <title>Draft genome sequence of Roseburia inulinivorans (DSM 16841).</title>
        <authorList>
            <person name="Sudarsanam P."/>
            <person name="Ley R."/>
            <person name="Guruge J."/>
            <person name="Turnbaugh P.J."/>
            <person name="Mahowald M."/>
            <person name="Liep D."/>
            <person name="Gordon J."/>
        </authorList>
    </citation>
    <scope>NUCLEOTIDE SEQUENCE [LARGE SCALE GENOMIC DNA]</scope>
    <source>
        <strain evidence="3 4">DSM 16841</strain>
    </source>
</reference>
<accession>C0FX14</accession>
<dbReference type="EMBL" id="ACFY01000140">
    <property type="protein sequence ID" value="EEG92861.1"/>
    <property type="molecule type" value="Genomic_DNA"/>
</dbReference>
<evidence type="ECO:0000256" key="1">
    <source>
        <dbReference type="ARBA" id="ARBA00022801"/>
    </source>
</evidence>
<keyword evidence="1" id="KW-0378">Hydrolase</keyword>
<dbReference type="InterPro" id="IPR011059">
    <property type="entry name" value="Metal-dep_hydrolase_composite"/>
</dbReference>
<dbReference type="PANTHER" id="PTHR43794:SF11">
    <property type="entry name" value="AMIDOHYDROLASE-RELATED DOMAIN-CONTAINING PROTEIN"/>
    <property type="match status" value="1"/>
</dbReference>
<dbReference type="SUPFAM" id="SSF51556">
    <property type="entry name" value="Metallo-dependent hydrolases"/>
    <property type="match status" value="1"/>
</dbReference>
<reference evidence="3 4" key="1">
    <citation type="submission" date="2009-02" db="EMBL/GenBank/DDBJ databases">
        <authorList>
            <person name="Fulton L."/>
            <person name="Clifton S."/>
            <person name="Fulton B."/>
            <person name="Xu J."/>
            <person name="Minx P."/>
            <person name="Pepin K.H."/>
            <person name="Johnson M."/>
            <person name="Bhonagiri V."/>
            <person name="Nash W.E."/>
            <person name="Mardis E.R."/>
            <person name="Wilson R.K."/>
        </authorList>
    </citation>
    <scope>NUCLEOTIDE SEQUENCE [LARGE SCALE GENOMIC DNA]</scope>
    <source>
        <strain evidence="3 4">DSM 16841</strain>
    </source>
</reference>
<comment type="caution">
    <text evidence="3">The sequence shown here is derived from an EMBL/GenBank/DDBJ whole genome shotgun (WGS) entry which is preliminary data.</text>
</comment>
<proteinExistence type="predicted"/>
<dbReference type="Gene3D" id="2.30.40.10">
    <property type="entry name" value="Urease, subunit C, domain 1"/>
    <property type="match status" value="1"/>
</dbReference>
<gene>
    <name evidence="3" type="ORF">ROSEINA2194_03294</name>
</gene>
<dbReference type="Gene3D" id="3.20.20.140">
    <property type="entry name" value="Metal-dependent hydrolases"/>
    <property type="match status" value="1"/>
</dbReference>
<dbReference type="Proteomes" id="UP000003561">
    <property type="component" value="Unassembled WGS sequence"/>
</dbReference>
<dbReference type="Pfam" id="PF01979">
    <property type="entry name" value="Amidohydro_1"/>
    <property type="match status" value="1"/>
</dbReference>
<dbReference type="InterPro" id="IPR006680">
    <property type="entry name" value="Amidohydro-rel"/>
</dbReference>